<dbReference type="EMBL" id="ARZA01000058">
    <property type="protein sequence ID" value="EOD01459.1"/>
    <property type="molecule type" value="Genomic_DNA"/>
</dbReference>
<protein>
    <submittedName>
        <fullName evidence="2">Uncharacterized protein</fullName>
    </submittedName>
</protein>
<organism evidence="2 3">
    <name type="scientific">Caldisalinibacter kiritimatiensis</name>
    <dbReference type="NCBI Taxonomy" id="1304284"/>
    <lineage>
        <taxon>Bacteria</taxon>
        <taxon>Bacillati</taxon>
        <taxon>Bacillota</taxon>
        <taxon>Tissierellia</taxon>
        <taxon>Tissierellales</taxon>
        <taxon>Thermohalobacteraceae</taxon>
        <taxon>Caldisalinibacter</taxon>
    </lineage>
</organism>
<name>R1CXZ4_9FIRM</name>
<accession>R1CXZ4</accession>
<evidence type="ECO:0000256" key="1">
    <source>
        <dbReference type="SAM" id="MobiDB-lite"/>
    </source>
</evidence>
<comment type="caution">
    <text evidence="2">The sequence shown here is derived from an EMBL/GenBank/DDBJ whole genome shotgun (WGS) entry which is preliminary data.</text>
</comment>
<dbReference type="STRING" id="1304284.L21TH_0506"/>
<dbReference type="AlphaFoldDB" id="R1CXZ4"/>
<proteinExistence type="predicted"/>
<sequence length="69" mass="7732">MPKARSSTIASRSSRNTMGQGIGNSEAVEEAASIEETEMATRLEDRIRRSKNGTSLIWNPELEEEMNNY</sequence>
<evidence type="ECO:0000313" key="2">
    <source>
        <dbReference type="EMBL" id="EOD01459.1"/>
    </source>
</evidence>
<evidence type="ECO:0000313" key="3">
    <source>
        <dbReference type="Proteomes" id="UP000013378"/>
    </source>
</evidence>
<gene>
    <name evidence="2" type="ORF">L21TH_0506</name>
</gene>
<reference evidence="2 3" key="1">
    <citation type="journal article" date="2015" name="Geomicrobiol. J.">
        <title>Caldisalinibacter kiritimatiensis gen. nov., sp. nov., a moderately thermohalophilic thiosulfate-reducing bacterium from a hypersaline microbial mat.</title>
        <authorList>
            <person name="Ben Hania W."/>
            <person name="Joseph M."/>
            <person name="Fiebig A."/>
            <person name="Bunk B."/>
            <person name="Klenk H.-P."/>
            <person name="Fardeau M.-L."/>
            <person name="Spring S."/>
        </authorList>
    </citation>
    <scope>NUCLEOTIDE SEQUENCE [LARGE SCALE GENOMIC DNA]</scope>
    <source>
        <strain evidence="2 3">L21-TH-D2</strain>
    </source>
</reference>
<keyword evidence="3" id="KW-1185">Reference proteome</keyword>
<dbReference type="Proteomes" id="UP000013378">
    <property type="component" value="Unassembled WGS sequence"/>
</dbReference>
<feature type="compositionally biased region" description="Low complexity" evidence="1">
    <location>
        <begin position="1"/>
        <end position="15"/>
    </location>
</feature>
<feature type="region of interest" description="Disordered" evidence="1">
    <location>
        <begin position="1"/>
        <end position="34"/>
    </location>
</feature>
<dbReference type="RefSeq" id="WP_006308246.1">
    <property type="nucleotide sequence ID" value="NZ_ARZA01000058.1"/>
</dbReference>